<dbReference type="InterPro" id="IPR001296">
    <property type="entry name" value="Glyco_trans_1"/>
</dbReference>
<protein>
    <submittedName>
        <fullName evidence="2">Glycosyltransferase involved in cell wall biosynthesis</fullName>
    </submittedName>
</protein>
<name>A0ABU1LVF9_9BURK</name>
<dbReference type="Pfam" id="PF00534">
    <property type="entry name" value="Glycos_transf_1"/>
    <property type="match status" value="1"/>
</dbReference>
<evidence type="ECO:0000313" key="2">
    <source>
        <dbReference type="EMBL" id="MDR6410740.1"/>
    </source>
</evidence>
<dbReference type="SUPFAM" id="SSF53756">
    <property type="entry name" value="UDP-Glycosyltransferase/glycogen phosphorylase"/>
    <property type="match status" value="1"/>
</dbReference>
<dbReference type="Gene3D" id="3.40.50.2000">
    <property type="entry name" value="Glycogen Phosphorylase B"/>
    <property type="match status" value="1"/>
</dbReference>
<dbReference type="EMBL" id="JAVDRP010000008">
    <property type="protein sequence ID" value="MDR6410740.1"/>
    <property type="molecule type" value="Genomic_DNA"/>
</dbReference>
<proteinExistence type="predicted"/>
<reference evidence="2 3" key="1">
    <citation type="submission" date="2023-07" db="EMBL/GenBank/DDBJ databases">
        <title>Sorghum-associated microbial communities from plants grown in Nebraska, USA.</title>
        <authorList>
            <person name="Schachtman D."/>
        </authorList>
    </citation>
    <scope>NUCLEOTIDE SEQUENCE [LARGE SCALE GENOMIC DNA]</scope>
    <source>
        <strain evidence="2 3">DS1316</strain>
    </source>
</reference>
<sequence length="458" mass="50909">MVFCWDASAGSPISRHAAAPNGSIDGGFSNNNYTPMISGPGCENFKKHECMSNIESPPENHQRIRVLFHITDFNDGGIESSLIQWLRILDRTRFKVSLSVMHTSPAFENRFRALIPPDVDVEVLVDRPWLGYFQSKRYGRRLGKLGRIARDVHNTLAVRPHVAKRAARLAHGVDVIVDFDMSLRRLSGRFDVAWLGVNHFSFDARLGGRHRKIQRLLTQYRRYHGVAALNQHMADEATRIFEGKLERVIVLPNAIDIESIHERASARHSDTQVTPDGAPYIVSVARLDEVQKDHRTLLRAYAELARRGTVAEHLVIVGNGAHREELESLARELGVREQVHFVGQQDNPHPIVAGASLLVLSSKYEGMPMVLLEALAIGKAIVATDCPTGPREILDGGRAGALVPVGNVRAMADAIERLLTDRRTREALSARARTQAAHYGIEESNRRLLSFLEAVGAA</sequence>
<accession>A0ABU1LVF9</accession>
<dbReference type="Proteomes" id="UP001264340">
    <property type="component" value="Unassembled WGS sequence"/>
</dbReference>
<comment type="caution">
    <text evidence="2">The sequence shown here is derived from an EMBL/GenBank/DDBJ whole genome shotgun (WGS) entry which is preliminary data.</text>
</comment>
<keyword evidence="3" id="KW-1185">Reference proteome</keyword>
<organism evidence="2 3">
    <name type="scientific">Paraburkholderia terricola</name>
    <dbReference type="NCBI Taxonomy" id="169427"/>
    <lineage>
        <taxon>Bacteria</taxon>
        <taxon>Pseudomonadati</taxon>
        <taxon>Pseudomonadota</taxon>
        <taxon>Betaproteobacteria</taxon>
        <taxon>Burkholderiales</taxon>
        <taxon>Burkholderiaceae</taxon>
        <taxon>Paraburkholderia</taxon>
    </lineage>
</organism>
<dbReference type="PANTHER" id="PTHR12526">
    <property type="entry name" value="GLYCOSYLTRANSFERASE"/>
    <property type="match status" value="1"/>
</dbReference>
<dbReference type="CDD" id="cd03811">
    <property type="entry name" value="GT4_GT28_WabH-like"/>
    <property type="match status" value="1"/>
</dbReference>
<evidence type="ECO:0000259" key="1">
    <source>
        <dbReference type="Pfam" id="PF00534"/>
    </source>
</evidence>
<feature type="domain" description="Glycosyl transferase family 1" evidence="1">
    <location>
        <begin position="272"/>
        <end position="434"/>
    </location>
</feature>
<gene>
    <name evidence="2" type="ORF">J2804_004165</name>
</gene>
<dbReference type="PANTHER" id="PTHR12526:SF630">
    <property type="entry name" value="GLYCOSYLTRANSFERASE"/>
    <property type="match status" value="1"/>
</dbReference>
<evidence type="ECO:0000313" key="3">
    <source>
        <dbReference type="Proteomes" id="UP001264340"/>
    </source>
</evidence>